<feature type="transmembrane region" description="Helical" evidence="2">
    <location>
        <begin position="91"/>
        <end position="113"/>
    </location>
</feature>
<evidence type="ECO:0000313" key="3">
    <source>
        <dbReference type="EMBL" id="KAF0293646.1"/>
    </source>
</evidence>
<protein>
    <submittedName>
        <fullName evidence="3">Uncharacterized protein</fullName>
    </submittedName>
</protein>
<reference evidence="3 4" key="1">
    <citation type="submission" date="2019-07" db="EMBL/GenBank/DDBJ databases">
        <title>Draft genome assembly of a fouling barnacle, Amphibalanus amphitrite (Darwin, 1854): The first reference genome for Thecostraca.</title>
        <authorList>
            <person name="Kim W."/>
        </authorList>
    </citation>
    <scope>NUCLEOTIDE SEQUENCE [LARGE SCALE GENOMIC DNA]</scope>
    <source>
        <strain evidence="3">SNU_AA5</strain>
        <tissue evidence="3">Soma without cirri and trophi</tissue>
    </source>
</reference>
<accession>A0A6A4VGU0</accession>
<organism evidence="3 4">
    <name type="scientific">Amphibalanus amphitrite</name>
    <name type="common">Striped barnacle</name>
    <name type="synonym">Balanus amphitrite</name>
    <dbReference type="NCBI Taxonomy" id="1232801"/>
    <lineage>
        <taxon>Eukaryota</taxon>
        <taxon>Metazoa</taxon>
        <taxon>Ecdysozoa</taxon>
        <taxon>Arthropoda</taxon>
        <taxon>Crustacea</taxon>
        <taxon>Multicrustacea</taxon>
        <taxon>Cirripedia</taxon>
        <taxon>Thoracica</taxon>
        <taxon>Thoracicalcarea</taxon>
        <taxon>Balanomorpha</taxon>
        <taxon>Balanoidea</taxon>
        <taxon>Balanidae</taxon>
        <taxon>Amphibalaninae</taxon>
        <taxon>Amphibalanus</taxon>
    </lineage>
</organism>
<keyword evidence="2" id="KW-0812">Transmembrane</keyword>
<keyword evidence="4" id="KW-1185">Reference proteome</keyword>
<keyword evidence="2" id="KW-0472">Membrane</keyword>
<keyword evidence="2" id="KW-1133">Transmembrane helix</keyword>
<evidence type="ECO:0000256" key="2">
    <source>
        <dbReference type="SAM" id="Phobius"/>
    </source>
</evidence>
<feature type="region of interest" description="Disordered" evidence="1">
    <location>
        <begin position="117"/>
        <end position="143"/>
    </location>
</feature>
<dbReference type="AlphaFoldDB" id="A0A6A4VGU0"/>
<evidence type="ECO:0000313" key="4">
    <source>
        <dbReference type="Proteomes" id="UP000440578"/>
    </source>
</evidence>
<name>A0A6A4VGU0_AMPAM</name>
<proteinExistence type="predicted"/>
<comment type="caution">
    <text evidence="3">The sequence shown here is derived from an EMBL/GenBank/DDBJ whole genome shotgun (WGS) entry which is preliminary data.</text>
</comment>
<dbReference type="OrthoDB" id="291007at2759"/>
<dbReference type="EMBL" id="VIIS01001732">
    <property type="protein sequence ID" value="KAF0293646.1"/>
    <property type="molecule type" value="Genomic_DNA"/>
</dbReference>
<dbReference type="Proteomes" id="UP000440578">
    <property type="component" value="Unassembled WGS sequence"/>
</dbReference>
<gene>
    <name evidence="3" type="ORF">FJT64_008594</name>
</gene>
<sequence>MMSNEPKESRPVLRSNTSELDLVGMGGWGLCYNGGPPITMKAMEFQFMVSFLERPEDRLSVKAKYPGKVGETVDKAKKAIVKQLQKNKVPIIVGVVGLVLLLIAAGGGATWWFKFREPSDEDDSKPRSKKHVSSDDDTSDSSD</sequence>
<evidence type="ECO:0000256" key="1">
    <source>
        <dbReference type="SAM" id="MobiDB-lite"/>
    </source>
</evidence>